<feature type="compositionally biased region" description="Basic and acidic residues" evidence="1">
    <location>
        <begin position="391"/>
        <end position="403"/>
    </location>
</feature>
<dbReference type="Proteomes" id="UP001165121">
    <property type="component" value="Unassembled WGS sequence"/>
</dbReference>
<evidence type="ECO:0000313" key="2">
    <source>
        <dbReference type="EMBL" id="GMF54922.1"/>
    </source>
</evidence>
<accession>A0A9W6Y8F8</accession>
<feature type="region of interest" description="Disordered" evidence="1">
    <location>
        <begin position="206"/>
        <end position="232"/>
    </location>
</feature>
<evidence type="ECO:0000256" key="1">
    <source>
        <dbReference type="SAM" id="MobiDB-lite"/>
    </source>
</evidence>
<proteinExistence type="predicted"/>
<dbReference type="AlphaFoldDB" id="A0A9W6Y8F8"/>
<organism evidence="2 3">
    <name type="scientific">Phytophthora fragariaefolia</name>
    <dbReference type="NCBI Taxonomy" id="1490495"/>
    <lineage>
        <taxon>Eukaryota</taxon>
        <taxon>Sar</taxon>
        <taxon>Stramenopiles</taxon>
        <taxon>Oomycota</taxon>
        <taxon>Peronosporomycetes</taxon>
        <taxon>Peronosporales</taxon>
        <taxon>Peronosporaceae</taxon>
        <taxon>Phytophthora</taxon>
    </lineage>
</organism>
<feature type="region of interest" description="Disordered" evidence="1">
    <location>
        <begin position="365"/>
        <end position="430"/>
    </location>
</feature>
<protein>
    <submittedName>
        <fullName evidence="2">Unnamed protein product</fullName>
    </submittedName>
</protein>
<feature type="region of interest" description="Disordered" evidence="1">
    <location>
        <begin position="82"/>
        <end position="120"/>
    </location>
</feature>
<feature type="compositionally biased region" description="Basic and acidic residues" evidence="1">
    <location>
        <begin position="304"/>
        <end position="320"/>
    </location>
</feature>
<sequence length="430" mass="47289">MFGCKEIHAVFQAGMWLLHYFSNKIVAPNMQSYSHLLLLSYLIDVMSALPELKTLDAFTDEQLQSHREKLKNGLVSQEELLTSSRASTPSYRPGSAASRPGSARERTPSGRLATPDSAPVFHVPSARIGNLKKLTSEDELAKAEEEVRNRLQKMKQLLHRVGTSTDEAAALDEKEMVGQPRSIQRRTSAPVDTISASIAAKTSDLATKAGTRSNGGHKLEPPVPSTSTSVDVASEAKRFPKVVHRARTVQSLIRRSCVDAGTDPLESLMSNIKSGMIQTPVQGCEMETQTTLPPAPLLSVSKSDSLREPESKSPEKHYDQNNEAYTTPEGTMDKDESRLMPQQDGDAIEAEMKQFLLQHAVASVAPEDNQSGAEEQPEEDVDPTKFWSDSPRLDPIKTAEKRKPPTSLSRTGYKTFRMPSRPSSSESLHL</sequence>
<dbReference type="OrthoDB" id="1574204at2759"/>
<reference evidence="2" key="1">
    <citation type="submission" date="2023-04" db="EMBL/GenBank/DDBJ databases">
        <title>Phytophthora fragariaefolia NBRC 109709.</title>
        <authorList>
            <person name="Ichikawa N."/>
            <person name="Sato H."/>
            <person name="Tonouchi N."/>
        </authorList>
    </citation>
    <scope>NUCLEOTIDE SEQUENCE</scope>
    <source>
        <strain evidence="2">NBRC 109709</strain>
    </source>
</reference>
<feature type="region of interest" description="Disordered" evidence="1">
    <location>
        <begin position="284"/>
        <end position="338"/>
    </location>
</feature>
<keyword evidence="3" id="KW-1185">Reference proteome</keyword>
<comment type="caution">
    <text evidence="2">The sequence shown here is derived from an EMBL/GenBank/DDBJ whole genome shotgun (WGS) entry which is preliminary data.</text>
</comment>
<evidence type="ECO:0000313" key="3">
    <source>
        <dbReference type="Proteomes" id="UP001165121"/>
    </source>
</evidence>
<gene>
    <name evidence="2" type="ORF">Pfra01_002299000</name>
</gene>
<feature type="compositionally biased region" description="Polar residues" evidence="1">
    <location>
        <begin position="421"/>
        <end position="430"/>
    </location>
</feature>
<name>A0A9W6Y8F8_9STRA</name>
<dbReference type="EMBL" id="BSXT01003635">
    <property type="protein sequence ID" value="GMF54922.1"/>
    <property type="molecule type" value="Genomic_DNA"/>
</dbReference>